<accession>F0V342</accession>
<keyword evidence="1" id="KW-0472">Membrane</keyword>
<keyword evidence="1" id="KW-1133">Transmembrane helix</keyword>
<dbReference type="KEGG" id="msk:MSUIS_01710"/>
<evidence type="ECO:0000313" key="2">
    <source>
        <dbReference type="EMBL" id="CBZ40264.1"/>
    </source>
</evidence>
<dbReference type="HOGENOM" id="CLU_064929_0_0_14"/>
<dbReference type="Proteomes" id="UP000008645">
    <property type="component" value="Chromosome"/>
</dbReference>
<gene>
    <name evidence="2" type="ORF">MSUIS_01710</name>
</gene>
<dbReference type="RefSeq" id="WP_013608876.1">
    <property type="nucleotide sequence ID" value="NC_015153.1"/>
</dbReference>
<sequence length="378" mass="42759">MIPKRVVPYVLIPLLLGIPPTSLLLLKKENPFNLSSISSLLGGYSSTPLSSLNSYGTGKNELGISNSSISSVTSTNHLINGLRVTDGVTISVEEGQSLSLDGKEFLMFSEPKNTINSVYGEVERNVKTKNIEEKSSSSLREVQGKLTEFNENFEAAVTATKIWEELKMKNQALPETKREKFNGKAKGSIKLQVPLSFEQRKALFHFYKEFCGIKDKQQEYSSELRRTERSRRFVRSTARGTCSEGNVVESLEKIGWNKEGRVTFGSWLYLRNDQTEKDPFSVLLEEGYLKKVRKEVTDWAEKISKFKKGISESELSYWSRKNRNFRKYAEQAQNLLGGEQEGIEDEMSMEIAKGLIDQMPQDEILKIIGKPTSLPIIQ</sequence>
<protein>
    <submittedName>
        <fullName evidence="2">Uncharacterized protein</fullName>
    </submittedName>
</protein>
<reference evidence="2 3" key="1">
    <citation type="journal article" date="2011" name="J. Bacteriol.">
        <title>Complete genome sequence of the hemotrophic Mycoplasma suis strain KI3806.</title>
        <authorList>
            <person name="Oehlerking J."/>
            <person name="Kube M."/>
            <person name="Felder K.M."/>
            <person name="Matter D."/>
            <person name="Wittenbrink M.M."/>
            <person name="Schwarzenbach S."/>
            <person name="Kramer M.M."/>
            <person name="Hoelzle K."/>
            <person name="Hoelzle L.E."/>
        </authorList>
    </citation>
    <scope>NUCLEOTIDE SEQUENCE [LARGE SCALE GENOMIC DNA]</scope>
    <source>
        <strain evidence="3">KI_3806</strain>
    </source>
</reference>
<dbReference type="AlphaFoldDB" id="F0V342"/>
<dbReference type="EMBL" id="FQ790233">
    <property type="protein sequence ID" value="CBZ40264.1"/>
    <property type="molecule type" value="Genomic_DNA"/>
</dbReference>
<name>F0V342_MYCS3</name>
<feature type="transmembrane region" description="Helical" evidence="1">
    <location>
        <begin position="6"/>
        <end position="26"/>
    </location>
</feature>
<organism evidence="2 3">
    <name type="scientific">Mycoplasma suis (strain KI_3806)</name>
    <dbReference type="NCBI Taxonomy" id="708248"/>
    <lineage>
        <taxon>Bacteria</taxon>
        <taxon>Bacillati</taxon>
        <taxon>Mycoplasmatota</taxon>
        <taxon>Mollicutes</taxon>
        <taxon>Mycoplasmataceae</taxon>
        <taxon>Mycoplasma</taxon>
    </lineage>
</organism>
<evidence type="ECO:0000256" key="1">
    <source>
        <dbReference type="SAM" id="Phobius"/>
    </source>
</evidence>
<evidence type="ECO:0000313" key="3">
    <source>
        <dbReference type="Proteomes" id="UP000008645"/>
    </source>
</evidence>
<proteinExistence type="predicted"/>
<keyword evidence="1" id="KW-0812">Transmembrane</keyword>